<organism evidence="8 9">
    <name type="scientific">Parvibaculum lavamentivorans (strain DS-1 / DSM 13023 / NCIMB 13966)</name>
    <dbReference type="NCBI Taxonomy" id="402881"/>
    <lineage>
        <taxon>Bacteria</taxon>
        <taxon>Pseudomonadati</taxon>
        <taxon>Pseudomonadota</taxon>
        <taxon>Alphaproteobacteria</taxon>
        <taxon>Hyphomicrobiales</taxon>
        <taxon>Parvibaculaceae</taxon>
        <taxon>Parvibaculum</taxon>
    </lineage>
</organism>
<keyword evidence="3 6" id="KW-0418">Kinase</keyword>
<dbReference type="InterPro" id="IPR016898">
    <property type="entry name" value="Polyphosphate_phosphotransfera"/>
</dbReference>
<dbReference type="AlphaFoldDB" id="A7HU98"/>
<accession>A7HU98</accession>
<dbReference type="InterPro" id="IPR027417">
    <property type="entry name" value="P-loop_NTPase"/>
</dbReference>
<dbReference type="GO" id="GO:0006754">
    <property type="term" value="P:ATP biosynthetic process"/>
    <property type="evidence" value="ECO:0007669"/>
    <property type="project" value="UniProtKB-KW"/>
</dbReference>
<gene>
    <name evidence="8" type="ordered locus">Plav_1864</name>
</gene>
<comment type="function">
    <text evidence="6">Uses inorganic polyphosphate (polyP) as a donor to convert GDP to GTP or ADP to ATP.</text>
</comment>
<evidence type="ECO:0000313" key="9">
    <source>
        <dbReference type="Proteomes" id="UP000006377"/>
    </source>
</evidence>
<dbReference type="InterPro" id="IPR022486">
    <property type="entry name" value="PPK2_PA0141"/>
</dbReference>
<dbReference type="GO" id="GO:0008976">
    <property type="term" value="F:polyphosphate kinase activity"/>
    <property type="evidence" value="ECO:0007669"/>
    <property type="project" value="UniProtKB-UniRule"/>
</dbReference>
<comment type="subunit">
    <text evidence="6">Homotetramer.</text>
</comment>
<dbReference type="STRING" id="402881.Plav_1864"/>
<comment type="catalytic activity">
    <reaction evidence="5">
        <text>[phosphate](n) + ATP = [phosphate](n+1) + ADP</text>
        <dbReference type="Rhea" id="RHEA:19573"/>
        <dbReference type="Rhea" id="RHEA-COMP:9859"/>
        <dbReference type="Rhea" id="RHEA-COMP:14280"/>
        <dbReference type="ChEBI" id="CHEBI:16838"/>
        <dbReference type="ChEBI" id="CHEBI:30616"/>
        <dbReference type="ChEBI" id="CHEBI:456216"/>
    </reaction>
    <physiologicalReaction direction="right-to-left" evidence="5">
        <dbReference type="Rhea" id="RHEA:19575"/>
    </physiologicalReaction>
</comment>
<dbReference type="SUPFAM" id="SSF52540">
    <property type="entry name" value="P-loop containing nucleoside triphosphate hydrolases"/>
    <property type="match status" value="1"/>
</dbReference>
<dbReference type="PANTHER" id="PTHR34383">
    <property type="entry name" value="POLYPHOSPHATE:AMP PHOSPHOTRANSFERASE-RELATED"/>
    <property type="match status" value="1"/>
</dbReference>
<dbReference type="Gene3D" id="3.40.50.300">
    <property type="entry name" value="P-loop containing nucleotide triphosphate hydrolases"/>
    <property type="match status" value="1"/>
</dbReference>
<reference evidence="8 9" key="1">
    <citation type="journal article" date="2011" name="Stand. Genomic Sci.">
        <title>Complete genome sequence of Parvibaculum lavamentivorans type strain (DS-1(T)).</title>
        <authorList>
            <person name="Schleheck D."/>
            <person name="Weiss M."/>
            <person name="Pitluck S."/>
            <person name="Bruce D."/>
            <person name="Land M.L."/>
            <person name="Han S."/>
            <person name="Saunders E."/>
            <person name="Tapia R."/>
            <person name="Detter C."/>
            <person name="Brettin T."/>
            <person name="Han J."/>
            <person name="Woyke T."/>
            <person name="Goodwin L."/>
            <person name="Pennacchio L."/>
            <person name="Nolan M."/>
            <person name="Cook A.M."/>
            <person name="Kjelleberg S."/>
            <person name="Thomas T."/>
        </authorList>
    </citation>
    <scope>NUCLEOTIDE SEQUENCE [LARGE SCALE GENOMIC DNA]</scope>
    <source>
        <strain evidence="9">DS-1 / DSM 13023 / NCIMB 13966</strain>
    </source>
</reference>
<evidence type="ECO:0000256" key="5">
    <source>
        <dbReference type="ARBA" id="ARBA00024500"/>
    </source>
</evidence>
<evidence type="ECO:0000256" key="1">
    <source>
        <dbReference type="ARBA" id="ARBA00009924"/>
    </source>
</evidence>
<dbReference type="KEGG" id="pla:Plav_1864"/>
<proteinExistence type="inferred from homology"/>
<dbReference type="NCBIfam" id="TIGR03707">
    <property type="entry name" value="PPK2_P_aer"/>
    <property type="match status" value="1"/>
</dbReference>
<dbReference type="Pfam" id="PF03976">
    <property type="entry name" value="PPK2"/>
    <property type="match status" value="1"/>
</dbReference>
<evidence type="ECO:0000256" key="4">
    <source>
        <dbReference type="ARBA" id="ARBA00023310"/>
    </source>
</evidence>
<dbReference type="InterPro" id="IPR022488">
    <property type="entry name" value="PPK2-related"/>
</dbReference>
<evidence type="ECO:0000256" key="6">
    <source>
        <dbReference type="RuleBase" id="RU369062"/>
    </source>
</evidence>
<dbReference type="EMBL" id="CP000774">
    <property type="protein sequence ID" value="ABS63481.1"/>
    <property type="molecule type" value="Genomic_DNA"/>
</dbReference>
<dbReference type="eggNOG" id="COG2326">
    <property type="taxonomic scope" value="Bacteria"/>
</dbReference>
<dbReference type="HOGENOM" id="CLU_048699_3_1_5"/>
<evidence type="ECO:0000256" key="3">
    <source>
        <dbReference type="ARBA" id="ARBA00022777"/>
    </source>
</evidence>
<sequence>MAKSKPKSRESISGKRYREELYELQVELVKLQREIIANGLKVLVLFEGRDGAGKDGVIKRITAHLSPRETRIVALGKPSDRQQTEWYFQRYTEHLPAAQELVLFNRSWYNRAGVERVMGFCTDDEYERFMHSVPMYEDMLIGSGIVLVKYYLDISKPEQKARLAARARDPLKQWKVSPIDHVALKHWRDYSRARDEMLARTHSLRAPWNIVCAGDKKIARLNVIRDLLTRIDYPGKRVEIVAPDRAIVTPFEPSLLKSGVIAP</sequence>
<dbReference type="RefSeq" id="WP_012110774.1">
    <property type="nucleotide sequence ID" value="NC_009719.1"/>
</dbReference>
<evidence type="ECO:0000313" key="8">
    <source>
        <dbReference type="EMBL" id="ABS63481.1"/>
    </source>
</evidence>
<keyword evidence="4" id="KW-0066">ATP synthesis</keyword>
<feature type="domain" description="Polyphosphate kinase-2-related" evidence="7">
    <location>
        <begin position="13"/>
        <end position="236"/>
    </location>
</feature>
<keyword evidence="9" id="KW-1185">Reference proteome</keyword>
<dbReference type="Proteomes" id="UP000006377">
    <property type="component" value="Chromosome"/>
</dbReference>
<evidence type="ECO:0000259" key="7">
    <source>
        <dbReference type="Pfam" id="PF03976"/>
    </source>
</evidence>
<keyword evidence="2 6" id="KW-0808">Transferase</keyword>
<name>A7HU98_PARL1</name>
<dbReference type="OrthoDB" id="9775224at2"/>
<dbReference type="PANTHER" id="PTHR34383:SF1">
    <property type="entry name" value="ADP-POLYPHOSPHATE PHOSPHOTRANSFERASE"/>
    <property type="match status" value="1"/>
</dbReference>
<protein>
    <recommendedName>
        <fullName evidence="6">ADP/GDP-polyphosphate phosphotransferase</fullName>
        <ecNumber evidence="6">2.7.4.-</ecNumber>
    </recommendedName>
    <alternativeName>
        <fullName evidence="6">Polyphosphate kinase PPK2</fullName>
    </alternativeName>
</protein>
<evidence type="ECO:0000256" key="2">
    <source>
        <dbReference type="ARBA" id="ARBA00022679"/>
    </source>
</evidence>
<dbReference type="PIRSF" id="PIRSF028756">
    <property type="entry name" value="PPK2_prd"/>
    <property type="match status" value="1"/>
</dbReference>
<comment type="similarity">
    <text evidence="1 6">Belongs to the polyphosphate kinase 2 (PPK2) family. Class I subfamily.</text>
</comment>
<dbReference type="EC" id="2.7.4.-" evidence="6"/>